<reference evidence="7 8" key="1">
    <citation type="journal article" date="2021" name="bioRxiv">
        <title>Unraveling nitrogen, sulfur and carbon metabolic pathways and microbial community transcriptional responses to substrate deprivation and toxicity stresses in a bioreactor mimicking anoxic brackish coastal sediment conditions.</title>
        <authorList>
            <person name="Martins P.D."/>
            <person name="Echeveste M.J."/>
            <person name="Arshad A."/>
            <person name="Kurth J."/>
            <person name="Ouboter H."/>
            <person name="Jetten M.S.M."/>
            <person name="Welte C.U."/>
        </authorList>
    </citation>
    <scope>NUCLEOTIDE SEQUENCE [LARGE SCALE GENOMIC DNA]</scope>
    <source>
        <strain evidence="7">MAG_38</strain>
    </source>
</reference>
<dbReference type="PANTHER" id="PTHR35534">
    <property type="entry name" value="50S RIBOSOMAL PROTEIN L32"/>
    <property type="match status" value="1"/>
</dbReference>
<keyword evidence="3 5" id="KW-0687">Ribonucleoprotein</keyword>
<organism evidence="7 8">
    <name type="scientific">Candidatus Methylomirabilis tolerans</name>
    <dbReference type="NCBI Taxonomy" id="3123416"/>
    <lineage>
        <taxon>Bacteria</taxon>
        <taxon>Candidatus Methylomirabilota</taxon>
        <taxon>Candidatus Methylomirabilia</taxon>
        <taxon>Candidatus Methylomirabilales</taxon>
        <taxon>Candidatus Methylomirabilaceae</taxon>
        <taxon>Candidatus Methylomirabilis</taxon>
    </lineage>
</organism>
<dbReference type="InterPro" id="IPR044957">
    <property type="entry name" value="Ribosomal_bL32_bact"/>
</dbReference>
<feature type="compositionally biased region" description="Basic residues" evidence="6">
    <location>
        <begin position="1"/>
        <end position="18"/>
    </location>
</feature>
<comment type="caution">
    <text evidence="7">The sequence shown here is derived from an EMBL/GenBank/DDBJ whole genome shotgun (WGS) entry which is preliminary data.</text>
</comment>
<comment type="similarity">
    <text evidence="1 5">Belongs to the bacterial ribosomal protein bL32 family.</text>
</comment>
<dbReference type="NCBIfam" id="TIGR01031">
    <property type="entry name" value="rpmF_bact"/>
    <property type="match status" value="1"/>
</dbReference>
<evidence type="ECO:0000256" key="4">
    <source>
        <dbReference type="ARBA" id="ARBA00035178"/>
    </source>
</evidence>
<evidence type="ECO:0000313" key="8">
    <source>
        <dbReference type="Proteomes" id="UP001197609"/>
    </source>
</evidence>
<evidence type="ECO:0000313" key="7">
    <source>
        <dbReference type="EMBL" id="MBZ0159993.1"/>
    </source>
</evidence>
<evidence type="ECO:0000256" key="1">
    <source>
        <dbReference type="ARBA" id="ARBA00008560"/>
    </source>
</evidence>
<name>A0AAJ1AHV8_9BACT</name>
<dbReference type="GO" id="GO:0003735">
    <property type="term" value="F:structural constituent of ribosome"/>
    <property type="evidence" value="ECO:0007669"/>
    <property type="project" value="InterPro"/>
</dbReference>
<protein>
    <recommendedName>
        <fullName evidence="4 5">Large ribosomal subunit protein bL32</fullName>
    </recommendedName>
</protein>
<proteinExistence type="inferred from homology"/>
<gene>
    <name evidence="5 7" type="primary">rpmF</name>
    <name evidence="7" type="ORF">K8G79_07650</name>
</gene>
<dbReference type="Pfam" id="PF01783">
    <property type="entry name" value="Ribosomal_L32p"/>
    <property type="match status" value="1"/>
</dbReference>
<evidence type="ECO:0000256" key="3">
    <source>
        <dbReference type="ARBA" id="ARBA00023274"/>
    </source>
</evidence>
<evidence type="ECO:0000256" key="5">
    <source>
        <dbReference type="HAMAP-Rule" id="MF_00340"/>
    </source>
</evidence>
<evidence type="ECO:0000256" key="6">
    <source>
        <dbReference type="SAM" id="MobiDB-lite"/>
    </source>
</evidence>
<dbReference type="AlphaFoldDB" id="A0AAJ1AHV8"/>
<dbReference type="Proteomes" id="UP001197609">
    <property type="component" value="Unassembled WGS sequence"/>
</dbReference>
<dbReference type="SUPFAM" id="SSF57829">
    <property type="entry name" value="Zn-binding ribosomal proteins"/>
    <property type="match status" value="1"/>
</dbReference>
<dbReference type="PANTHER" id="PTHR35534:SF1">
    <property type="entry name" value="LARGE RIBOSOMAL SUBUNIT PROTEIN BL32"/>
    <property type="match status" value="1"/>
</dbReference>
<feature type="region of interest" description="Disordered" evidence="6">
    <location>
        <begin position="1"/>
        <end position="31"/>
    </location>
</feature>
<dbReference type="GO" id="GO:0015934">
    <property type="term" value="C:large ribosomal subunit"/>
    <property type="evidence" value="ECO:0007669"/>
    <property type="project" value="InterPro"/>
</dbReference>
<evidence type="ECO:0000256" key="2">
    <source>
        <dbReference type="ARBA" id="ARBA00022980"/>
    </source>
</evidence>
<dbReference type="HAMAP" id="MF_00340">
    <property type="entry name" value="Ribosomal_bL32"/>
    <property type="match status" value="1"/>
</dbReference>
<dbReference type="InterPro" id="IPR011332">
    <property type="entry name" value="Ribosomal_zn-bd"/>
</dbReference>
<dbReference type="EMBL" id="JAIOIU010000093">
    <property type="protein sequence ID" value="MBZ0159993.1"/>
    <property type="molecule type" value="Genomic_DNA"/>
</dbReference>
<accession>A0AAJ1AHV8</accession>
<sequence>MPLPKRRHSNARTRKRRSHDALSTPTLSECPNCHERKLPHRACPACGYYRGREVVKREEV</sequence>
<dbReference type="GO" id="GO:0006412">
    <property type="term" value="P:translation"/>
    <property type="evidence" value="ECO:0007669"/>
    <property type="project" value="UniProtKB-UniRule"/>
</dbReference>
<dbReference type="InterPro" id="IPR002677">
    <property type="entry name" value="Ribosomal_bL32"/>
</dbReference>
<keyword evidence="2 5" id="KW-0689">Ribosomal protein</keyword>